<comment type="caution">
    <text evidence="2">The sequence shown here is derived from an EMBL/GenBank/DDBJ whole genome shotgun (WGS) entry which is preliminary data.</text>
</comment>
<keyword evidence="3" id="KW-1185">Reference proteome</keyword>
<evidence type="ECO:0000256" key="1">
    <source>
        <dbReference type="SAM" id="Phobius"/>
    </source>
</evidence>
<keyword evidence="1" id="KW-0812">Transmembrane</keyword>
<evidence type="ECO:0000313" key="2">
    <source>
        <dbReference type="EMBL" id="KAF5833326.1"/>
    </source>
</evidence>
<dbReference type="EMBL" id="MU069817">
    <property type="protein sequence ID" value="KAF5833326.1"/>
    <property type="molecule type" value="Genomic_DNA"/>
</dbReference>
<proteinExistence type="predicted"/>
<keyword evidence="1" id="KW-0472">Membrane</keyword>
<organism evidence="2 3">
    <name type="scientific">Dunaliella salina</name>
    <name type="common">Green alga</name>
    <name type="synonym">Protococcus salinus</name>
    <dbReference type="NCBI Taxonomy" id="3046"/>
    <lineage>
        <taxon>Eukaryota</taxon>
        <taxon>Viridiplantae</taxon>
        <taxon>Chlorophyta</taxon>
        <taxon>core chlorophytes</taxon>
        <taxon>Chlorophyceae</taxon>
        <taxon>CS clade</taxon>
        <taxon>Chlamydomonadales</taxon>
        <taxon>Dunaliellaceae</taxon>
        <taxon>Dunaliella</taxon>
    </lineage>
</organism>
<gene>
    <name evidence="2" type="ORF">DUNSADRAFT_10406</name>
</gene>
<reference evidence="2" key="1">
    <citation type="submission" date="2017-08" db="EMBL/GenBank/DDBJ databases">
        <authorList>
            <person name="Polle J.E."/>
            <person name="Barry K."/>
            <person name="Cushman J."/>
            <person name="Schmutz J."/>
            <person name="Tran D."/>
            <person name="Hathwaick L.T."/>
            <person name="Yim W.C."/>
            <person name="Jenkins J."/>
            <person name="Mckie-Krisberg Z.M."/>
            <person name="Prochnik S."/>
            <person name="Lindquist E."/>
            <person name="Dockter R.B."/>
            <person name="Adam C."/>
            <person name="Molina H."/>
            <person name="Bunkerborg J."/>
            <person name="Jin E."/>
            <person name="Buchheim M."/>
            <person name="Magnuson J."/>
        </authorList>
    </citation>
    <scope>NUCLEOTIDE SEQUENCE</scope>
    <source>
        <strain evidence="2">CCAP 19/18</strain>
    </source>
</reference>
<evidence type="ECO:0000313" key="3">
    <source>
        <dbReference type="Proteomes" id="UP000815325"/>
    </source>
</evidence>
<keyword evidence="1" id="KW-1133">Transmembrane helix</keyword>
<name>A0ABQ7GFF9_DUNSA</name>
<sequence length="137" mass="16028">MMLPCYHDKFGQHFGRLLAAIPFLMCMLTAIPFCCWAIVMRWRSCAVRASAPNMGNTAASSHETDFDGPELKIHWGEPFKRDYMPGKFWRACDLLCLGKVRVHHYVCRKRASEWSLLLRVRHVHLCIFLWHSAFFLL</sequence>
<protein>
    <submittedName>
        <fullName evidence="2">Uncharacterized protein</fullName>
    </submittedName>
</protein>
<dbReference type="Proteomes" id="UP000815325">
    <property type="component" value="Unassembled WGS sequence"/>
</dbReference>
<accession>A0ABQ7GFF9</accession>
<feature type="transmembrane region" description="Helical" evidence="1">
    <location>
        <begin position="20"/>
        <end position="39"/>
    </location>
</feature>